<keyword evidence="4 8" id="KW-1003">Cell membrane</keyword>
<evidence type="ECO:0000256" key="7">
    <source>
        <dbReference type="ARBA" id="ARBA00023136"/>
    </source>
</evidence>
<comment type="similarity">
    <text evidence="2 8">Belongs to the 4-toluene sulfonate uptake permease (TSUP) (TC 2.A.102) family.</text>
</comment>
<accession>A0A0A0J5K8</accession>
<feature type="transmembrane region" description="Helical" evidence="8">
    <location>
        <begin position="146"/>
        <end position="179"/>
    </location>
</feature>
<evidence type="ECO:0000256" key="6">
    <source>
        <dbReference type="ARBA" id="ARBA00022989"/>
    </source>
</evidence>
<keyword evidence="3" id="KW-0813">Transport</keyword>
<organism evidence="9 10">
    <name type="scientific">Knoellia sinensis KCTC 19936</name>
    <dbReference type="NCBI Taxonomy" id="1385520"/>
    <lineage>
        <taxon>Bacteria</taxon>
        <taxon>Bacillati</taxon>
        <taxon>Actinomycetota</taxon>
        <taxon>Actinomycetes</taxon>
        <taxon>Micrococcales</taxon>
        <taxon>Intrasporangiaceae</taxon>
        <taxon>Knoellia</taxon>
    </lineage>
</organism>
<feature type="transmembrane region" description="Helical" evidence="8">
    <location>
        <begin position="243"/>
        <end position="261"/>
    </location>
</feature>
<dbReference type="Pfam" id="PF01925">
    <property type="entry name" value="TauE"/>
    <property type="match status" value="1"/>
</dbReference>
<name>A0A0A0J5K8_9MICO</name>
<dbReference type="PANTHER" id="PTHR30269:SF0">
    <property type="entry name" value="MEMBRANE TRANSPORTER PROTEIN YFCA-RELATED"/>
    <property type="match status" value="1"/>
</dbReference>
<evidence type="ECO:0000313" key="10">
    <source>
        <dbReference type="Proteomes" id="UP000030002"/>
    </source>
</evidence>
<feature type="transmembrane region" description="Helical" evidence="8">
    <location>
        <begin position="215"/>
        <end position="236"/>
    </location>
</feature>
<dbReference type="InterPro" id="IPR002781">
    <property type="entry name" value="TM_pro_TauE-like"/>
</dbReference>
<dbReference type="GO" id="GO:0005886">
    <property type="term" value="C:plasma membrane"/>
    <property type="evidence" value="ECO:0007669"/>
    <property type="project" value="UniProtKB-SubCell"/>
</dbReference>
<dbReference type="RefSeq" id="WP_035915610.1">
    <property type="nucleotide sequence ID" value="NZ_AVPJ01000006.1"/>
</dbReference>
<keyword evidence="7 8" id="KW-0472">Membrane</keyword>
<dbReference type="Proteomes" id="UP000030002">
    <property type="component" value="Unassembled WGS sequence"/>
</dbReference>
<dbReference type="eggNOG" id="COG0730">
    <property type="taxonomic scope" value="Bacteria"/>
</dbReference>
<dbReference type="PANTHER" id="PTHR30269">
    <property type="entry name" value="TRANSMEMBRANE PROTEIN YFCA"/>
    <property type="match status" value="1"/>
</dbReference>
<keyword evidence="6 8" id="KW-1133">Transmembrane helix</keyword>
<sequence length="263" mass="26703">MGPAEAALIFAAGIAAGTINTVVGSGTLVTFPTLLFFGYAPVTANVSNSVGLVAGGLTGSWGYRHELRGAWHTLLRWMPMSLLGGVVGAVLLLVLDPSAFEAIVPVLIGLGVALVMVGPRLSAWTAAHRGGTAASGALGEHSPQRAAALLVGIFATAVYGGYFGAAQGVILMGVLTTLTSEGVQRLNGIKNVLSTIVNAVAALTFIIVAPEHVNWAVAGLIGAGALIGGVIGARVGRWLPPNVLRAVIVVIGVVAIVRMIWFS</sequence>
<evidence type="ECO:0000256" key="1">
    <source>
        <dbReference type="ARBA" id="ARBA00004651"/>
    </source>
</evidence>
<dbReference type="AlphaFoldDB" id="A0A0A0J5K8"/>
<feature type="transmembrane region" description="Helical" evidence="8">
    <location>
        <begin position="77"/>
        <end position="95"/>
    </location>
</feature>
<gene>
    <name evidence="9" type="ORF">N802_17615</name>
</gene>
<keyword evidence="5 8" id="KW-0812">Transmembrane</keyword>
<evidence type="ECO:0000313" key="9">
    <source>
        <dbReference type="EMBL" id="KGN32620.1"/>
    </source>
</evidence>
<protein>
    <recommendedName>
        <fullName evidence="8">Probable membrane transporter protein</fullName>
    </recommendedName>
</protein>
<dbReference type="EMBL" id="AVPJ01000006">
    <property type="protein sequence ID" value="KGN32620.1"/>
    <property type="molecule type" value="Genomic_DNA"/>
</dbReference>
<comment type="caution">
    <text evidence="9">The sequence shown here is derived from an EMBL/GenBank/DDBJ whole genome shotgun (WGS) entry which is preliminary data.</text>
</comment>
<evidence type="ECO:0000256" key="5">
    <source>
        <dbReference type="ARBA" id="ARBA00022692"/>
    </source>
</evidence>
<feature type="transmembrane region" description="Helical" evidence="8">
    <location>
        <begin position="6"/>
        <end position="29"/>
    </location>
</feature>
<feature type="transmembrane region" description="Helical" evidence="8">
    <location>
        <begin position="102"/>
        <end position="126"/>
    </location>
</feature>
<dbReference type="InterPro" id="IPR052017">
    <property type="entry name" value="TSUP"/>
</dbReference>
<evidence type="ECO:0000256" key="2">
    <source>
        <dbReference type="ARBA" id="ARBA00009142"/>
    </source>
</evidence>
<dbReference type="STRING" id="1385520.N802_17615"/>
<proteinExistence type="inferred from homology"/>
<dbReference type="OrthoDB" id="3782574at2"/>
<comment type="subcellular location">
    <subcellularLocation>
        <location evidence="1 8">Cell membrane</location>
        <topology evidence="1 8">Multi-pass membrane protein</topology>
    </subcellularLocation>
</comment>
<keyword evidence="10" id="KW-1185">Reference proteome</keyword>
<evidence type="ECO:0000256" key="4">
    <source>
        <dbReference type="ARBA" id="ARBA00022475"/>
    </source>
</evidence>
<evidence type="ECO:0000256" key="8">
    <source>
        <dbReference type="RuleBase" id="RU363041"/>
    </source>
</evidence>
<evidence type="ECO:0000256" key="3">
    <source>
        <dbReference type="ARBA" id="ARBA00022448"/>
    </source>
</evidence>
<reference evidence="9 10" key="1">
    <citation type="submission" date="2013-08" db="EMBL/GenBank/DDBJ databases">
        <title>The genome sequence of Knoellia sinensis.</title>
        <authorList>
            <person name="Zhu W."/>
            <person name="Wang G."/>
        </authorList>
    </citation>
    <scope>NUCLEOTIDE SEQUENCE [LARGE SCALE GENOMIC DNA]</scope>
    <source>
        <strain evidence="9 10">KCTC 19936</strain>
    </source>
</reference>
<feature type="transmembrane region" description="Helical" evidence="8">
    <location>
        <begin position="191"/>
        <end position="209"/>
    </location>
</feature>